<reference evidence="3" key="1">
    <citation type="submission" date="2021-11" db="EMBL/GenBank/DDBJ databases">
        <title>Purpureocillium_takamizusanense_genome.</title>
        <authorList>
            <person name="Nguyen N.-H."/>
        </authorList>
    </citation>
    <scope>NUCLEOTIDE SEQUENCE</scope>
    <source>
        <strain evidence="3">PT3</strain>
    </source>
</reference>
<evidence type="ECO:0000313" key="4">
    <source>
        <dbReference type="Proteomes" id="UP000829364"/>
    </source>
</evidence>
<dbReference type="GeneID" id="72072020"/>
<accession>A0A9Q8VGW8</accession>
<proteinExistence type="predicted"/>
<evidence type="ECO:0008006" key="5">
    <source>
        <dbReference type="Google" id="ProtNLM"/>
    </source>
</evidence>
<dbReference type="KEGG" id="ptkz:JDV02_010075"/>
<gene>
    <name evidence="3" type="ORF">JDV02_010075</name>
</gene>
<protein>
    <recommendedName>
        <fullName evidence="5">Oxidoreductase</fullName>
    </recommendedName>
</protein>
<keyword evidence="4" id="KW-1185">Reference proteome</keyword>
<dbReference type="PANTHER" id="PTHR43639:SF5">
    <property type="entry name" value="OXIDOREDUCTASE, SHORT-CHAIN DEHYDROGENASE_REDUCTASE FAMILY (AFU_ORTHOLOGUE AFUA_6G09140)"/>
    <property type="match status" value="1"/>
</dbReference>
<keyword evidence="2" id="KW-0560">Oxidoreductase</keyword>
<dbReference type="SUPFAM" id="SSF51735">
    <property type="entry name" value="NAD(P)-binding Rossmann-fold domains"/>
    <property type="match status" value="1"/>
</dbReference>
<dbReference type="RefSeq" id="XP_047847800.1">
    <property type="nucleotide sequence ID" value="XM_047991787.1"/>
</dbReference>
<dbReference type="EMBL" id="CP086364">
    <property type="protein sequence ID" value="UNI24319.1"/>
    <property type="molecule type" value="Genomic_DNA"/>
</dbReference>
<dbReference type="Pfam" id="PF13561">
    <property type="entry name" value="adh_short_C2"/>
    <property type="match status" value="1"/>
</dbReference>
<dbReference type="NCBIfam" id="NF005559">
    <property type="entry name" value="PRK07231.1"/>
    <property type="match status" value="1"/>
</dbReference>
<dbReference type="GO" id="GO:0016491">
    <property type="term" value="F:oxidoreductase activity"/>
    <property type="evidence" value="ECO:0007669"/>
    <property type="project" value="UniProtKB-KW"/>
</dbReference>
<dbReference type="PRINTS" id="PR00081">
    <property type="entry name" value="GDHRDH"/>
</dbReference>
<dbReference type="PANTHER" id="PTHR43639">
    <property type="entry name" value="OXIDOREDUCTASE, SHORT-CHAIN DEHYDROGENASE/REDUCTASE FAMILY (AFU_ORTHOLOGUE AFUA_5G02870)"/>
    <property type="match status" value="1"/>
</dbReference>
<keyword evidence="1" id="KW-0521">NADP</keyword>
<organism evidence="3 4">
    <name type="scientific">Purpureocillium takamizusanense</name>
    <dbReference type="NCBI Taxonomy" id="2060973"/>
    <lineage>
        <taxon>Eukaryota</taxon>
        <taxon>Fungi</taxon>
        <taxon>Dikarya</taxon>
        <taxon>Ascomycota</taxon>
        <taxon>Pezizomycotina</taxon>
        <taxon>Sordariomycetes</taxon>
        <taxon>Hypocreomycetidae</taxon>
        <taxon>Hypocreales</taxon>
        <taxon>Ophiocordycipitaceae</taxon>
        <taxon>Purpureocillium</taxon>
    </lineage>
</organism>
<dbReference type="AlphaFoldDB" id="A0A9Q8VGW8"/>
<dbReference type="Gene3D" id="3.40.50.720">
    <property type="entry name" value="NAD(P)-binding Rossmann-like Domain"/>
    <property type="match status" value="1"/>
</dbReference>
<dbReference type="PRINTS" id="PR00080">
    <property type="entry name" value="SDRFAMILY"/>
</dbReference>
<dbReference type="InterPro" id="IPR036291">
    <property type="entry name" value="NAD(P)-bd_dom_sf"/>
</dbReference>
<name>A0A9Q8VGW8_9HYPO</name>
<sequence>MSPGRLEGKVAIVTGAASGFGKGIAEKFAKEGGKVVVADLTEEAGTAVAKAVGGIFVRADVTKTADWEKLLSETLAAYGQLDIVINNAGTTYINKPTEDVTEAEFDLVMNVNVKSIYVSTQVLVRYFMKENRPGAFVTVASTAGTRPRPRLAWYNASKGAAITATKSLAVEYGPRQIRFNTVSPVFGSNTALSSKFLGKPDNPENRAGFVATVPLGRPSSPEDVANACCYLASDEASFITGVNMEVDGGRCV</sequence>
<evidence type="ECO:0000313" key="3">
    <source>
        <dbReference type="EMBL" id="UNI24319.1"/>
    </source>
</evidence>
<dbReference type="Proteomes" id="UP000829364">
    <property type="component" value="Chromosome 11"/>
</dbReference>
<dbReference type="InterPro" id="IPR002347">
    <property type="entry name" value="SDR_fam"/>
</dbReference>
<evidence type="ECO:0000256" key="2">
    <source>
        <dbReference type="ARBA" id="ARBA00023002"/>
    </source>
</evidence>
<evidence type="ECO:0000256" key="1">
    <source>
        <dbReference type="ARBA" id="ARBA00022857"/>
    </source>
</evidence>
<dbReference type="FunFam" id="3.40.50.720:FF:000084">
    <property type="entry name" value="Short-chain dehydrogenase reductase"/>
    <property type="match status" value="1"/>
</dbReference>
<dbReference type="OrthoDB" id="294295at2759"/>